<keyword evidence="1" id="KW-1133">Transmembrane helix</keyword>
<keyword evidence="1" id="KW-0812">Transmembrane</keyword>
<feature type="transmembrane region" description="Helical" evidence="1">
    <location>
        <begin position="153"/>
        <end position="173"/>
    </location>
</feature>
<dbReference type="Proteomes" id="UP001157914">
    <property type="component" value="Unassembled WGS sequence"/>
</dbReference>
<proteinExistence type="predicted"/>
<reference evidence="2 3" key="1">
    <citation type="submission" date="2017-05" db="EMBL/GenBank/DDBJ databases">
        <authorList>
            <person name="Varghese N."/>
            <person name="Submissions S."/>
        </authorList>
    </citation>
    <scope>NUCLEOTIDE SEQUENCE [LARGE SCALE GENOMIC DNA]</scope>
    <source>
        <strain evidence="2 3">DSM 15949</strain>
    </source>
</reference>
<dbReference type="PANTHER" id="PTHR34219:SF1">
    <property type="entry name" value="PEPSY DOMAIN-CONTAINING PROTEIN"/>
    <property type="match status" value="1"/>
</dbReference>
<keyword evidence="3" id="KW-1185">Reference proteome</keyword>
<protein>
    <submittedName>
        <fullName evidence="2">Uncharacterized iron-regulated membrane protein</fullName>
    </submittedName>
</protein>
<dbReference type="PANTHER" id="PTHR34219">
    <property type="entry name" value="IRON-REGULATED INNER MEMBRANE PROTEIN-RELATED"/>
    <property type="match status" value="1"/>
</dbReference>
<organism evidence="2 3">
    <name type="scientific">Roseibium denhamense</name>
    <dbReference type="NCBI Taxonomy" id="76305"/>
    <lineage>
        <taxon>Bacteria</taxon>
        <taxon>Pseudomonadati</taxon>
        <taxon>Pseudomonadota</taxon>
        <taxon>Alphaproteobacteria</taxon>
        <taxon>Hyphomicrobiales</taxon>
        <taxon>Stappiaceae</taxon>
        <taxon>Roseibium</taxon>
    </lineage>
</organism>
<feature type="transmembrane region" description="Helical" evidence="1">
    <location>
        <begin position="426"/>
        <end position="454"/>
    </location>
</feature>
<dbReference type="InterPro" id="IPR005625">
    <property type="entry name" value="PepSY-ass_TM"/>
</dbReference>
<sequence length="466" mass="50611">MSTTSRGATDASASTRFYQAAWRWHFYAGIYVVPFLIMLAITGLAMMYISVFDGRDGEKITVPVTGNPISISEQSAAALSGYSADAKLVEWIGAPAENGASVFRVLDNGANYLVAVNPYTGDVIESWVRRDGWYDFMSDIHGTLLIGDLGDRLIEIAAGFAIVLIVTGAYLWWPRSGSTNRFVPDMAARGRSLWKSLHQVIGIYCSLILVVFLLSGLAWAGVWGGKIVQPWNSFPAEKWDNVPLSDETHASMNHGAMKDVPWGLAQTLMPASGSDAGVTGLPDGTPVTVDTIAMLGKALGYEGRYRVNFPKSEAGVWTLSQDSMSNDSSNPMADRTVHVDQYTGKILADVGFADYSAVAKSMAVGIAFHEGDMGLWNIVLNTVFCLSVIFLCVSGLVMWWMRRPKGAALRVFAPKVPDNLPHWRGAMILMLFISLAFPLVGITLLAVLAIDYLLIGRIPALRRALG</sequence>
<gene>
    <name evidence="2" type="ORF">SAMN06265374_3898</name>
</gene>
<dbReference type="Pfam" id="PF03929">
    <property type="entry name" value="PepSY_TM"/>
    <property type="match status" value="1"/>
</dbReference>
<dbReference type="EMBL" id="FXTT01000006">
    <property type="protein sequence ID" value="SMP34643.1"/>
    <property type="molecule type" value="Genomic_DNA"/>
</dbReference>
<name>A0ABY1PKA1_9HYPH</name>
<evidence type="ECO:0000313" key="3">
    <source>
        <dbReference type="Proteomes" id="UP001157914"/>
    </source>
</evidence>
<evidence type="ECO:0000256" key="1">
    <source>
        <dbReference type="SAM" id="Phobius"/>
    </source>
</evidence>
<comment type="caution">
    <text evidence="2">The sequence shown here is derived from an EMBL/GenBank/DDBJ whole genome shotgun (WGS) entry which is preliminary data.</text>
</comment>
<feature type="transmembrane region" description="Helical" evidence="1">
    <location>
        <begin position="378"/>
        <end position="401"/>
    </location>
</feature>
<evidence type="ECO:0000313" key="2">
    <source>
        <dbReference type="EMBL" id="SMP34643.1"/>
    </source>
</evidence>
<dbReference type="RefSeq" id="WP_155190775.1">
    <property type="nucleotide sequence ID" value="NZ_BAAAEA010000002.1"/>
</dbReference>
<feature type="transmembrane region" description="Helical" evidence="1">
    <location>
        <begin position="24"/>
        <end position="49"/>
    </location>
</feature>
<feature type="transmembrane region" description="Helical" evidence="1">
    <location>
        <begin position="201"/>
        <end position="223"/>
    </location>
</feature>
<accession>A0ABY1PKA1</accession>
<keyword evidence="1" id="KW-0472">Membrane</keyword>